<organism evidence="3 4">
    <name type="scientific">Thermoclostridium caenicola</name>
    <dbReference type="NCBI Taxonomy" id="659425"/>
    <lineage>
        <taxon>Bacteria</taxon>
        <taxon>Bacillati</taxon>
        <taxon>Bacillota</taxon>
        <taxon>Clostridia</taxon>
        <taxon>Eubacteriales</taxon>
        <taxon>Oscillospiraceae</taxon>
        <taxon>Thermoclostridium</taxon>
    </lineage>
</organism>
<gene>
    <name evidence="3" type="ORF">SAMN05444373_10223</name>
</gene>
<dbReference type="Gene3D" id="3.40.190.10">
    <property type="entry name" value="Periplasmic binding protein-like II"/>
    <property type="match status" value="1"/>
</dbReference>
<dbReference type="SUPFAM" id="SSF53850">
    <property type="entry name" value="Periplasmic binding protein-like II"/>
    <property type="match status" value="1"/>
</dbReference>
<keyword evidence="4" id="KW-1185">Reference proteome</keyword>
<evidence type="ECO:0000256" key="1">
    <source>
        <dbReference type="SAM" id="MobiDB-lite"/>
    </source>
</evidence>
<proteinExistence type="predicted"/>
<feature type="region of interest" description="Disordered" evidence="1">
    <location>
        <begin position="36"/>
        <end position="75"/>
    </location>
</feature>
<feature type="chain" id="PRO_5013246185" evidence="2">
    <location>
        <begin position="33"/>
        <end position="516"/>
    </location>
</feature>
<reference evidence="3 4" key="1">
    <citation type="submission" date="2016-11" db="EMBL/GenBank/DDBJ databases">
        <authorList>
            <person name="Varghese N."/>
            <person name="Submissions S."/>
        </authorList>
    </citation>
    <scope>NUCLEOTIDE SEQUENCE [LARGE SCALE GENOMIC DNA]</scope>
    <source>
        <strain evidence="3 4">DSM 19027</strain>
    </source>
</reference>
<protein>
    <submittedName>
        <fullName evidence="3">ABC-type glycerol-3-phosphate transport system, substrate-binding protein</fullName>
    </submittedName>
</protein>
<evidence type="ECO:0000256" key="2">
    <source>
        <dbReference type="SAM" id="SignalP"/>
    </source>
</evidence>
<evidence type="ECO:0000313" key="3">
    <source>
        <dbReference type="EMBL" id="SHJ05904.1"/>
    </source>
</evidence>
<accession>A0A1M6G7M2</accession>
<feature type="compositionally biased region" description="Polar residues" evidence="1">
    <location>
        <begin position="36"/>
        <end position="70"/>
    </location>
</feature>
<dbReference type="OrthoDB" id="55273at2"/>
<dbReference type="EMBL" id="FQZP01000022">
    <property type="protein sequence ID" value="SHJ05904.1"/>
    <property type="molecule type" value="Genomic_DNA"/>
</dbReference>
<dbReference type="InterPro" id="IPR050490">
    <property type="entry name" value="Bact_solute-bd_prot1"/>
</dbReference>
<name>A0A1M6G7M2_9FIRM</name>
<sequence>MKLAMGKRITVAVVCVLVAAAVIAALFFGANAGTTRQGETAAGSTVPPSSTPLDTGNGEPDNTGTGQTPEPTGAKKVLNVYSYDDELELIINEYIRRNPGFDYEVRLFYTPLVDYYHTLSLINQNLPGDAEAVADIYCVPVAYASHFTKGEMSRYACTYKELGIDVEAALKKADIPQYVIDAGTNPDGELIALPYKPYVHVFMYRRSIAREVWGTDDPERISEIIGGGTESWDKFLQAAQTLKKHGYYIVPGCHDLSLMIDTSIQAFSSDSDAVTWINPDWEDFMKISKAFYDQGFIGDILPYGEEWSMALNGKGDKPAFGFFIMLDFINNTALDYYLRDTAGDWAICLPPFKTADGNVSAGVMVNRNSPHKEALGPLIEWITLDCSETGLQYLRATDTLYRQDAVGYHLYELAGGKKPVVSGTVLHNTSTDIAFLGGQNINPVVYGSQRTPSRVNHSYSSPQSGFFLAWFEETQAYIKGEKSKDAAVADYLRRAEELAAGYKETFEEYGMSHLLP</sequence>
<feature type="signal peptide" evidence="2">
    <location>
        <begin position="1"/>
        <end position="32"/>
    </location>
</feature>
<dbReference type="AlphaFoldDB" id="A0A1M6G7M2"/>
<keyword evidence="2" id="KW-0732">Signal</keyword>
<dbReference type="PANTHER" id="PTHR43649">
    <property type="entry name" value="ARABINOSE-BINDING PROTEIN-RELATED"/>
    <property type="match status" value="1"/>
</dbReference>
<evidence type="ECO:0000313" key="4">
    <source>
        <dbReference type="Proteomes" id="UP000324781"/>
    </source>
</evidence>
<dbReference type="RefSeq" id="WP_149678675.1">
    <property type="nucleotide sequence ID" value="NZ_FQZP01000022.1"/>
</dbReference>
<dbReference type="Proteomes" id="UP000324781">
    <property type="component" value="Unassembled WGS sequence"/>
</dbReference>